<organism evidence="2 3">
    <name type="scientific">Shinella zoogloeoides</name>
    <name type="common">Crabtreella saccharophila</name>
    <dbReference type="NCBI Taxonomy" id="352475"/>
    <lineage>
        <taxon>Bacteria</taxon>
        <taxon>Pseudomonadati</taxon>
        <taxon>Pseudomonadota</taxon>
        <taxon>Alphaproteobacteria</taxon>
        <taxon>Hyphomicrobiales</taxon>
        <taxon>Rhizobiaceae</taxon>
        <taxon>Shinella</taxon>
    </lineage>
</organism>
<evidence type="ECO:0000313" key="3">
    <source>
        <dbReference type="Proteomes" id="UP000440304"/>
    </source>
</evidence>
<dbReference type="RefSeq" id="WP_160786424.1">
    <property type="nucleotide sequence ID" value="NZ_CP086610.1"/>
</dbReference>
<feature type="compositionally biased region" description="Basic and acidic residues" evidence="1">
    <location>
        <begin position="19"/>
        <end position="28"/>
    </location>
</feature>
<proteinExistence type="predicted"/>
<gene>
    <name evidence="2" type="ORF">GR156_12100</name>
</gene>
<dbReference type="EMBL" id="WUML01000008">
    <property type="protein sequence ID" value="MXO01050.1"/>
    <property type="molecule type" value="Genomic_DNA"/>
</dbReference>
<comment type="caution">
    <text evidence="2">The sequence shown here is derived from an EMBL/GenBank/DDBJ whole genome shotgun (WGS) entry which is preliminary data.</text>
</comment>
<feature type="compositionally biased region" description="Polar residues" evidence="1">
    <location>
        <begin position="9"/>
        <end position="18"/>
    </location>
</feature>
<dbReference type="OrthoDB" id="7181366at2"/>
<protein>
    <submittedName>
        <fullName evidence="2">Uncharacterized protein</fullName>
    </submittedName>
</protein>
<sequence length="351" mass="39555">MSKQHKATSSKAKFSQLTRPEKITKDPGKLPSSGAFNTAQVSLISKGDKSGYAPEKIPCDGSQGGNDDIVDFIKSARAMVLRGRFKAEENAHRNMLQRAKNGKVVHPSFKSFRDFLLHVRPMPGKGMTLDRIDNDDPEYAPGKVRWADRHTQNNNKSDTLTFYYSRTRDVYTTSRLSKLQNVSPDAIRKRRCQGWTDDEIIEGKRTSSVPKPHVTKGATGAVGPASSKFPAGLYTPAQLALLSRSEKQLTSASDIMFHRDAHYQQWERSTNGTEHMLPTYEEFLELGEEFAVMTPESHKRGFLSRWGNLRPHVIYGNLLPHQKAMLAEYDPAWVACQEAKARPEQELKDHI</sequence>
<accession>A0A6N8TIW2</accession>
<feature type="region of interest" description="Disordered" evidence="1">
    <location>
        <begin position="1"/>
        <end position="36"/>
    </location>
</feature>
<dbReference type="AlphaFoldDB" id="A0A6N8TIW2"/>
<evidence type="ECO:0000256" key="1">
    <source>
        <dbReference type="SAM" id="MobiDB-lite"/>
    </source>
</evidence>
<dbReference type="Proteomes" id="UP000440304">
    <property type="component" value="Unassembled WGS sequence"/>
</dbReference>
<evidence type="ECO:0000313" key="2">
    <source>
        <dbReference type="EMBL" id="MXO01050.1"/>
    </source>
</evidence>
<name>A0A6N8TIW2_SHIZO</name>
<reference evidence="2 3" key="1">
    <citation type="submission" date="2019-12" db="EMBL/GenBank/DDBJ databases">
        <title>Shinella granuli gen. nov., sp. nov., and proposal of the reclassification of Zoogloea ramigera ATCC 19623 as Shinella zoogloeoides sp. nov.</title>
        <authorList>
            <person name="Gao J."/>
        </authorList>
    </citation>
    <scope>NUCLEOTIDE SEQUENCE [LARGE SCALE GENOMIC DNA]</scope>
    <source>
        <strain evidence="2 3">DSM 287</strain>
    </source>
</reference>